<dbReference type="CDD" id="cd02970">
    <property type="entry name" value="PRX_like2"/>
    <property type="match status" value="1"/>
</dbReference>
<dbReference type="InterPro" id="IPR036249">
    <property type="entry name" value="Thioredoxin-like_sf"/>
</dbReference>
<dbReference type="InterPro" id="IPR032801">
    <property type="entry name" value="PXL2A/B/C"/>
</dbReference>
<dbReference type="Pfam" id="PF13911">
    <property type="entry name" value="AhpC-TSA_2"/>
    <property type="match status" value="1"/>
</dbReference>
<dbReference type="Ensembl" id="ENSMMDT00005035333.1">
    <property type="protein sequence ID" value="ENSMMDP00005034571.1"/>
    <property type="gene ID" value="ENSMMDG00005016276.1"/>
</dbReference>
<reference evidence="1" key="3">
    <citation type="submission" date="2025-09" db="UniProtKB">
        <authorList>
            <consortium name="Ensembl"/>
        </authorList>
    </citation>
    <scope>IDENTIFICATION</scope>
</reference>
<sequence>MAKVLPITQQITRENRENEKPPVNIRLEDVEDCFIYDRRGVASPFKKLYQDRKSIIIFVRNFLCYTCKEYVEDLSKIPREALEDAGIRLVVIGQSTHHHIESFCSLTGYPYEIYVDPERCIYKKLGMKREEIFTDSASPSPHVKSGVLVGHMKSMWRAMTSRAFDFQGDPHQQGGSLIVGPGSEVYFAHFDMNRLDHMPINWLLQLAGVQQTLDFSDKPKIIIV</sequence>
<keyword evidence="2" id="KW-1185">Reference proteome</keyword>
<name>A0A667ZP14_9TELE</name>
<dbReference type="PANTHER" id="PTHR28630">
    <property type="match status" value="1"/>
</dbReference>
<reference evidence="1" key="2">
    <citation type="submission" date="2025-08" db="UniProtKB">
        <authorList>
            <consortium name="Ensembl"/>
        </authorList>
    </citation>
    <scope>IDENTIFICATION</scope>
</reference>
<dbReference type="Proteomes" id="UP000472263">
    <property type="component" value="Chromosome 9"/>
</dbReference>
<dbReference type="OrthoDB" id="40334at2759"/>
<evidence type="ECO:0000313" key="2">
    <source>
        <dbReference type="Proteomes" id="UP000472263"/>
    </source>
</evidence>
<gene>
    <name evidence="1" type="primary">PRXL2C</name>
    <name evidence="1" type="synonym">prxl2c</name>
</gene>
<accession>A0A667ZP14</accession>
<dbReference type="InParanoid" id="A0A667ZP14"/>
<dbReference type="GeneTree" id="ENSGT00510000048363"/>
<evidence type="ECO:0000313" key="1">
    <source>
        <dbReference type="Ensembl" id="ENSMMDP00005034571.1"/>
    </source>
</evidence>
<dbReference type="AlphaFoldDB" id="A0A667ZP14"/>
<organism evidence="1 2">
    <name type="scientific">Myripristis murdjan</name>
    <name type="common">pinecone soldierfish</name>
    <dbReference type="NCBI Taxonomy" id="586833"/>
    <lineage>
        <taxon>Eukaryota</taxon>
        <taxon>Metazoa</taxon>
        <taxon>Chordata</taxon>
        <taxon>Craniata</taxon>
        <taxon>Vertebrata</taxon>
        <taxon>Euteleostomi</taxon>
        <taxon>Actinopterygii</taxon>
        <taxon>Neopterygii</taxon>
        <taxon>Teleostei</taxon>
        <taxon>Neoteleostei</taxon>
        <taxon>Acanthomorphata</taxon>
        <taxon>Holocentriformes</taxon>
        <taxon>Holocentridae</taxon>
        <taxon>Myripristis</taxon>
    </lineage>
</organism>
<dbReference type="Gene3D" id="3.40.30.10">
    <property type="entry name" value="Glutaredoxin"/>
    <property type="match status" value="1"/>
</dbReference>
<protein>
    <submittedName>
        <fullName evidence="1">Peroxiredoxin like 2C</fullName>
    </submittedName>
</protein>
<dbReference type="SUPFAM" id="SSF52833">
    <property type="entry name" value="Thioredoxin-like"/>
    <property type="match status" value="1"/>
</dbReference>
<dbReference type="PANTHER" id="PTHR28630:SF3">
    <property type="entry name" value="PEROXIREDOXIN-LIKE 2C"/>
    <property type="match status" value="1"/>
</dbReference>
<reference evidence="1" key="1">
    <citation type="submission" date="2019-06" db="EMBL/GenBank/DDBJ databases">
        <authorList>
            <consortium name="Wellcome Sanger Institute Data Sharing"/>
        </authorList>
    </citation>
    <scope>NUCLEOTIDE SEQUENCE [LARGE SCALE GENOMIC DNA]</scope>
</reference>
<proteinExistence type="predicted"/>